<feature type="region of interest" description="Disordered" evidence="1">
    <location>
        <begin position="38"/>
        <end position="94"/>
    </location>
</feature>
<dbReference type="OrthoDB" id="3941110at2759"/>
<feature type="compositionally biased region" description="Low complexity" evidence="1">
    <location>
        <begin position="66"/>
        <end position="83"/>
    </location>
</feature>
<feature type="chain" id="PRO_5011988169" description="M6 metalloprotease" evidence="2">
    <location>
        <begin position="19"/>
        <end position="432"/>
    </location>
</feature>
<evidence type="ECO:0000256" key="1">
    <source>
        <dbReference type="SAM" id="MobiDB-lite"/>
    </source>
</evidence>
<reference evidence="3 4" key="1">
    <citation type="submission" date="2016-07" db="EMBL/GenBank/DDBJ databases">
        <title>Pervasive Adenine N6-methylation of Active Genes in Fungi.</title>
        <authorList>
            <consortium name="DOE Joint Genome Institute"/>
            <person name="Mondo S.J."/>
            <person name="Dannebaum R.O."/>
            <person name="Kuo R.C."/>
            <person name="Labutti K."/>
            <person name="Haridas S."/>
            <person name="Kuo A."/>
            <person name="Salamov A."/>
            <person name="Ahrendt S.R."/>
            <person name="Lipzen A."/>
            <person name="Sullivan W."/>
            <person name="Andreopoulos W.B."/>
            <person name="Clum A."/>
            <person name="Lindquist E."/>
            <person name="Daum C."/>
            <person name="Ramamoorthy G.K."/>
            <person name="Gryganskyi A."/>
            <person name="Culley D."/>
            <person name="Magnuson J.K."/>
            <person name="James T.Y."/>
            <person name="O'Malley M.A."/>
            <person name="Stajich J.E."/>
            <person name="Spatafora J.W."/>
            <person name="Visel A."/>
            <person name="Grigoriev I.V."/>
        </authorList>
    </citation>
    <scope>NUCLEOTIDE SEQUENCE [LARGE SCALE GENOMIC DNA]</scope>
    <source>
        <strain evidence="3 4">CBS 115471</strain>
    </source>
</reference>
<name>A0A1Y1ZZS9_9PLEO</name>
<keyword evidence="2" id="KW-0732">Signal</keyword>
<accession>A0A1Y1ZZS9</accession>
<dbReference type="AlphaFoldDB" id="A0A1Y1ZZS9"/>
<dbReference type="NCBIfam" id="TIGR03296">
    <property type="entry name" value="M6dom_TIGR03296"/>
    <property type="match status" value="1"/>
</dbReference>
<gene>
    <name evidence="3" type="ORF">BCR34DRAFT_558529</name>
</gene>
<dbReference type="SUPFAM" id="SSF55486">
    <property type="entry name" value="Metalloproteases ('zincins'), catalytic domain"/>
    <property type="match status" value="1"/>
</dbReference>
<evidence type="ECO:0000256" key="2">
    <source>
        <dbReference type="SAM" id="SignalP"/>
    </source>
</evidence>
<evidence type="ECO:0000313" key="4">
    <source>
        <dbReference type="Proteomes" id="UP000193144"/>
    </source>
</evidence>
<dbReference type="PANTHER" id="PTHR41775:SF1">
    <property type="entry name" value="PEPTIDASE M6-LIKE DOMAIN-CONTAINING PROTEIN"/>
    <property type="match status" value="1"/>
</dbReference>
<dbReference type="EMBL" id="MCFA01000023">
    <property type="protein sequence ID" value="ORY15771.1"/>
    <property type="molecule type" value="Genomic_DNA"/>
</dbReference>
<evidence type="ECO:0008006" key="5">
    <source>
        <dbReference type="Google" id="ProtNLM"/>
    </source>
</evidence>
<evidence type="ECO:0000313" key="3">
    <source>
        <dbReference type="EMBL" id="ORY15771.1"/>
    </source>
</evidence>
<protein>
    <recommendedName>
        <fullName evidence="5">M6 metalloprotease</fullName>
    </recommendedName>
</protein>
<proteinExistence type="predicted"/>
<dbReference type="GO" id="GO:0006508">
    <property type="term" value="P:proteolysis"/>
    <property type="evidence" value="ECO:0007669"/>
    <property type="project" value="InterPro"/>
</dbReference>
<dbReference type="Proteomes" id="UP000193144">
    <property type="component" value="Unassembled WGS sequence"/>
</dbReference>
<dbReference type="InterPro" id="IPR008757">
    <property type="entry name" value="Peptidase_M6-like_domain"/>
</dbReference>
<feature type="signal peptide" evidence="2">
    <location>
        <begin position="1"/>
        <end position="18"/>
    </location>
</feature>
<dbReference type="GO" id="GO:0008233">
    <property type="term" value="F:peptidase activity"/>
    <property type="evidence" value="ECO:0007669"/>
    <property type="project" value="InterPro"/>
</dbReference>
<dbReference type="PANTHER" id="PTHR41775">
    <property type="entry name" value="SECRETED PROTEIN-RELATED"/>
    <property type="match status" value="1"/>
</dbReference>
<keyword evidence="4" id="KW-1185">Reference proteome</keyword>
<organism evidence="3 4">
    <name type="scientific">Clohesyomyces aquaticus</name>
    <dbReference type="NCBI Taxonomy" id="1231657"/>
    <lineage>
        <taxon>Eukaryota</taxon>
        <taxon>Fungi</taxon>
        <taxon>Dikarya</taxon>
        <taxon>Ascomycota</taxon>
        <taxon>Pezizomycotina</taxon>
        <taxon>Dothideomycetes</taxon>
        <taxon>Pleosporomycetidae</taxon>
        <taxon>Pleosporales</taxon>
        <taxon>Lindgomycetaceae</taxon>
        <taxon>Clohesyomyces</taxon>
    </lineage>
</organism>
<comment type="caution">
    <text evidence="3">The sequence shown here is derived from an EMBL/GenBank/DDBJ whole genome shotgun (WGS) entry which is preliminary data.</text>
</comment>
<sequence length="432" mass="46003">MRSAVYFLAPALFAAVNALPFANGAGCYQPVVTTYVTKSDSSTTQAPTTTYLPPPGTTSLIPTKNSTSTSLPHSSSTILPTPSASCRPPSWTRDGDAPSTGTLRAGIVFVDFADSPANTTVKELYDFIAMAPAELYKEMSYGKLNLELVPMLDHFTRMPGMSTSYNYSRGLSNEAHVHYINDALTTVGPSVSFKGIDVLYVIPAKYADEISTSTATKIDITAADGTIIGNTITYGQDLYNVWGTKTVNHETGHAMGLPDLYPYVGGTTPQWVGGFDLMGLIGGISPDYLAWHKWYLGWIEDNQVECVADAGKTTHRISPIEVAGTNSKLVAVPLNSTVYVLAEVRSNQGINKGACGVGVLLYTADTTVYGGSGPIRVIDSTPSSGGCDINKGGELNDAPLAVNKSWDTGLGVVFKVTAEESGDYILEVDRRM</sequence>